<dbReference type="NCBIfam" id="NF001273">
    <property type="entry name" value="PRK00230.1"/>
    <property type="match status" value="1"/>
</dbReference>
<comment type="similarity">
    <text evidence="6">Belongs to the OMP decarboxylase family. Type 1 subfamily.</text>
</comment>
<keyword evidence="5 6" id="KW-0456">Lyase</keyword>
<dbReference type="InterPro" id="IPR001754">
    <property type="entry name" value="OMPdeCOase_dom"/>
</dbReference>
<proteinExistence type="inferred from homology"/>
<comment type="subunit">
    <text evidence="6">Homodimer.</text>
</comment>
<feature type="domain" description="Orotidine 5'-phosphate decarboxylase" evidence="7">
    <location>
        <begin position="4"/>
        <end position="223"/>
    </location>
</feature>
<comment type="caution">
    <text evidence="8">The sequence shown here is derived from an EMBL/GenBank/DDBJ whole genome shotgun (WGS) entry which is preliminary data.</text>
</comment>
<evidence type="ECO:0000256" key="2">
    <source>
        <dbReference type="ARBA" id="ARBA00004861"/>
    </source>
</evidence>
<reference evidence="8 9" key="1">
    <citation type="submission" date="2022-10" db="EMBL/GenBank/DDBJ databases">
        <title>Paucibacter sp. hw1 Genome sequencing.</title>
        <authorList>
            <person name="Park S."/>
        </authorList>
    </citation>
    <scope>NUCLEOTIDE SEQUENCE [LARGE SCALE GENOMIC DNA]</scope>
    <source>
        <strain evidence="9">hw1</strain>
    </source>
</reference>
<evidence type="ECO:0000256" key="4">
    <source>
        <dbReference type="ARBA" id="ARBA00022975"/>
    </source>
</evidence>
<dbReference type="SMART" id="SM00934">
    <property type="entry name" value="OMPdecase"/>
    <property type="match status" value="1"/>
</dbReference>
<evidence type="ECO:0000256" key="1">
    <source>
        <dbReference type="ARBA" id="ARBA00002356"/>
    </source>
</evidence>
<dbReference type="CDD" id="cd04725">
    <property type="entry name" value="OMP_decarboxylase_like"/>
    <property type="match status" value="1"/>
</dbReference>
<dbReference type="InterPro" id="IPR013785">
    <property type="entry name" value="Aldolase_TIM"/>
</dbReference>
<keyword evidence="9" id="KW-1185">Reference proteome</keyword>
<dbReference type="RefSeq" id="WP_273599999.1">
    <property type="nucleotide sequence ID" value="NZ_JAQQXT010000004.1"/>
</dbReference>
<feature type="binding site" evidence="6">
    <location>
        <position position="187"/>
    </location>
    <ligand>
        <name>substrate</name>
    </ligand>
</feature>
<feature type="binding site" evidence="6">
    <location>
        <position position="32"/>
    </location>
    <ligand>
        <name>substrate</name>
    </ligand>
</feature>
<keyword evidence="3 6" id="KW-0210">Decarboxylase</keyword>
<dbReference type="Proteomes" id="UP001221189">
    <property type="component" value="Unassembled WGS sequence"/>
</dbReference>
<organism evidence="8 9">
    <name type="scientific">Roseateles albus</name>
    <dbReference type="NCBI Taxonomy" id="2987525"/>
    <lineage>
        <taxon>Bacteria</taxon>
        <taxon>Pseudomonadati</taxon>
        <taxon>Pseudomonadota</taxon>
        <taxon>Betaproteobacteria</taxon>
        <taxon>Burkholderiales</taxon>
        <taxon>Sphaerotilaceae</taxon>
        <taxon>Roseateles</taxon>
    </lineage>
</organism>
<dbReference type="NCBIfam" id="TIGR01740">
    <property type="entry name" value="pyrF"/>
    <property type="match status" value="1"/>
</dbReference>
<accession>A0ABT5KD19</accession>
<sequence length="233" mass="23790">MFAQVIVALDFPSRADAIALVDKLGQDCSAYKVGLQLLTEEGPEVVRELVGRGKSVFLDLKLHEIPNSVSSAVRAAGKLGAGMVTVHASADSAVLRAAVAAATDYPQLKVLALTVITSLTDNELPEIGLAPSVRLQVERLAKLAAVSGCHGVVASANEATYITTLLPAGSLIVTPGIQLAGASSNDQARVATPAFARQAGASHVVIGRSITQAENPKAAFASALSSMGARNAG</sequence>
<dbReference type="PANTHER" id="PTHR32119">
    <property type="entry name" value="OROTIDINE 5'-PHOSPHATE DECARBOXYLASE"/>
    <property type="match status" value="1"/>
</dbReference>
<protein>
    <recommendedName>
        <fullName evidence="6">Orotidine 5'-phosphate decarboxylase</fullName>
        <ecNumber evidence="6">4.1.1.23</ecNumber>
    </recommendedName>
    <alternativeName>
        <fullName evidence="6">OMP decarboxylase</fullName>
        <shortName evidence="6">OMPDCase</shortName>
        <shortName evidence="6">OMPdecase</shortName>
    </alternativeName>
</protein>
<keyword evidence="4 6" id="KW-0665">Pyrimidine biosynthesis</keyword>
<gene>
    <name evidence="6 8" type="primary">pyrF</name>
    <name evidence="8" type="ORF">PRZ03_09060</name>
</gene>
<evidence type="ECO:0000313" key="8">
    <source>
        <dbReference type="EMBL" id="MDC8771715.1"/>
    </source>
</evidence>
<dbReference type="Gene3D" id="3.20.20.70">
    <property type="entry name" value="Aldolase class I"/>
    <property type="match status" value="1"/>
</dbReference>
<feature type="binding site" evidence="6">
    <location>
        <position position="117"/>
    </location>
    <ligand>
        <name>substrate</name>
    </ligand>
</feature>
<dbReference type="HAMAP" id="MF_01200_B">
    <property type="entry name" value="OMPdecase_type1_B"/>
    <property type="match status" value="1"/>
</dbReference>
<comment type="pathway">
    <text evidence="2 6">Pyrimidine metabolism; UMP biosynthesis via de novo pathway; UMP from orotate: step 2/2.</text>
</comment>
<evidence type="ECO:0000259" key="7">
    <source>
        <dbReference type="SMART" id="SM00934"/>
    </source>
</evidence>
<dbReference type="InterPro" id="IPR011060">
    <property type="entry name" value="RibuloseP-bd_barrel"/>
</dbReference>
<evidence type="ECO:0000256" key="6">
    <source>
        <dbReference type="HAMAP-Rule" id="MF_01200"/>
    </source>
</evidence>
<dbReference type="GO" id="GO:0004590">
    <property type="term" value="F:orotidine-5'-phosphate decarboxylase activity"/>
    <property type="evidence" value="ECO:0007669"/>
    <property type="project" value="UniProtKB-EC"/>
</dbReference>
<evidence type="ECO:0000256" key="5">
    <source>
        <dbReference type="ARBA" id="ARBA00023239"/>
    </source>
</evidence>
<feature type="binding site" evidence="6">
    <location>
        <position position="10"/>
    </location>
    <ligand>
        <name>substrate</name>
    </ligand>
</feature>
<dbReference type="SUPFAM" id="SSF51366">
    <property type="entry name" value="Ribulose-phoshate binding barrel"/>
    <property type="match status" value="1"/>
</dbReference>
<dbReference type="EC" id="4.1.1.23" evidence="6"/>
<dbReference type="InterPro" id="IPR014732">
    <property type="entry name" value="OMPdecase"/>
</dbReference>
<feature type="binding site" evidence="6">
    <location>
        <position position="207"/>
    </location>
    <ligand>
        <name>substrate</name>
    </ligand>
</feature>
<evidence type="ECO:0000313" key="9">
    <source>
        <dbReference type="Proteomes" id="UP001221189"/>
    </source>
</evidence>
<comment type="caution">
    <text evidence="6">Lacks conserved residue(s) required for the propagation of feature annotation.</text>
</comment>
<feature type="active site" description="Proton donor" evidence="6">
    <location>
        <position position="61"/>
    </location>
</feature>
<dbReference type="EMBL" id="JAQQXT010000004">
    <property type="protein sequence ID" value="MDC8771715.1"/>
    <property type="molecule type" value="Genomic_DNA"/>
</dbReference>
<name>A0ABT5KD19_9BURK</name>
<evidence type="ECO:0000256" key="3">
    <source>
        <dbReference type="ARBA" id="ARBA00022793"/>
    </source>
</evidence>
<comment type="function">
    <text evidence="1 6">Catalyzes the decarboxylation of orotidine 5'-monophosphate (OMP) to uridine 5'-monophosphate (UMP).</text>
</comment>
<dbReference type="Pfam" id="PF00215">
    <property type="entry name" value="OMPdecase"/>
    <property type="match status" value="1"/>
</dbReference>
<comment type="catalytic activity">
    <reaction evidence="6">
        <text>orotidine 5'-phosphate + H(+) = UMP + CO2</text>
        <dbReference type="Rhea" id="RHEA:11596"/>
        <dbReference type="ChEBI" id="CHEBI:15378"/>
        <dbReference type="ChEBI" id="CHEBI:16526"/>
        <dbReference type="ChEBI" id="CHEBI:57538"/>
        <dbReference type="ChEBI" id="CHEBI:57865"/>
        <dbReference type="EC" id="4.1.1.23"/>
    </reaction>
</comment>
<feature type="binding site" evidence="6">
    <location>
        <position position="208"/>
    </location>
    <ligand>
        <name>substrate</name>
    </ligand>
</feature>
<dbReference type="InterPro" id="IPR047596">
    <property type="entry name" value="OMPdecase_bac"/>
</dbReference>
<dbReference type="PANTHER" id="PTHR32119:SF2">
    <property type="entry name" value="OROTIDINE 5'-PHOSPHATE DECARBOXYLASE"/>
    <property type="match status" value="1"/>
</dbReference>